<name>A0A0K1PJV0_9BACT</name>
<dbReference type="EMBL" id="CP012333">
    <property type="protein sequence ID" value="AKU93686.1"/>
    <property type="molecule type" value="Genomic_DNA"/>
</dbReference>
<dbReference type="AlphaFoldDB" id="A0A0K1PJV0"/>
<gene>
    <name evidence="1" type="ORF">AKJ09_00350</name>
</gene>
<reference evidence="1 2" key="1">
    <citation type="submission" date="2015-08" db="EMBL/GenBank/DDBJ databases">
        <authorList>
            <person name="Babu N.S."/>
            <person name="Beckwith C.J."/>
            <person name="Beseler K.G."/>
            <person name="Brison A."/>
            <person name="Carone J.V."/>
            <person name="Caskin T.P."/>
            <person name="Diamond M."/>
            <person name="Durham M.E."/>
            <person name="Foxe J.M."/>
            <person name="Go M."/>
            <person name="Henderson B.A."/>
            <person name="Jones I.B."/>
            <person name="McGettigan J.A."/>
            <person name="Micheletti S.J."/>
            <person name="Nasrallah M.E."/>
            <person name="Ortiz D."/>
            <person name="Piller C.R."/>
            <person name="Privatt S.R."/>
            <person name="Schneider S.L."/>
            <person name="Sharp S."/>
            <person name="Smith T.C."/>
            <person name="Stanton J.D."/>
            <person name="Ullery H.E."/>
            <person name="Wilson R.J."/>
            <person name="Serrano M.G."/>
            <person name="Buck G."/>
            <person name="Lee V."/>
            <person name="Wang Y."/>
            <person name="Carvalho R."/>
            <person name="Voegtly L."/>
            <person name="Shi R."/>
            <person name="Duckworth R."/>
            <person name="Johnson A."/>
            <person name="Loviza R."/>
            <person name="Walstead R."/>
            <person name="Shah Z."/>
            <person name="Kiflezghi M."/>
            <person name="Wade K."/>
            <person name="Ball S.L."/>
            <person name="Bradley K.W."/>
            <person name="Asai D.J."/>
            <person name="Bowman C.A."/>
            <person name="Russell D.A."/>
            <person name="Pope W.H."/>
            <person name="Jacobs-Sera D."/>
            <person name="Hendrix R.W."/>
            <person name="Hatfull G.F."/>
        </authorList>
    </citation>
    <scope>NUCLEOTIDE SEQUENCE [LARGE SCALE GENOMIC DNA]</scope>
    <source>
        <strain evidence="1 2">DSM 27648</strain>
    </source>
</reference>
<proteinExistence type="predicted"/>
<evidence type="ECO:0000313" key="2">
    <source>
        <dbReference type="Proteomes" id="UP000064967"/>
    </source>
</evidence>
<organism evidence="1 2">
    <name type="scientific">Labilithrix luteola</name>
    <dbReference type="NCBI Taxonomy" id="1391654"/>
    <lineage>
        <taxon>Bacteria</taxon>
        <taxon>Pseudomonadati</taxon>
        <taxon>Myxococcota</taxon>
        <taxon>Polyangia</taxon>
        <taxon>Polyangiales</taxon>
        <taxon>Labilitrichaceae</taxon>
        <taxon>Labilithrix</taxon>
    </lineage>
</organism>
<dbReference type="InterPro" id="IPR058292">
    <property type="entry name" value="DUF7986"/>
</dbReference>
<dbReference type="KEGG" id="llu:AKJ09_00350"/>
<sequence>MVHAVLLKSLTPKAMEDSAKKLGLWRKGALSLQQEEELAVVTDYAIHHYRPDGKNTVERVLNNRGSAFESTERAVLEAMSRSRFTVLELDPSNDGVTIAARDRLYDEPLLIADEGLAKIAERGQLIATRVVPLGGLAVLTGAALPFDRELAADLLSVLERRWPGAVPSGLRGVSTAEQGRIVADLVTVALRGTERLRDEPLEPRTPEN</sequence>
<dbReference type="Proteomes" id="UP000064967">
    <property type="component" value="Chromosome"/>
</dbReference>
<protein>
    <submittedName>
        <fullName evidence="1">Uncharacterized protein</fullName>
    </submittedName>
</protein>
<keyword evidence="2" id="KW-1185">Reference proteome</keyword>
<dbReference type="Pfam" id="PF25948">
    <property type="entry name" value="DUF7986"/>
    <property type="match status" value="1"/>
</dbReference>
<accession>A0A0K1PJV0</accession>
<evidence type="ECO:0000313" key="1">
    <source>
        <dbReference type="EMBL" id="AKU93686.1"/>
    </source>
</evidence>